<dbReference type="EMBL" id="CABIKO010000196">
    <property type="protein sequence ID" value="VVA30745.1"/>
    <property type="molecule type" value="Genomic_DNA"/>
</dbReference>
<evidence type="ECO:0000313" key="2">
    <source>
        <dbReference type="EMBL" id="VVA30745.1"/>
    </source>
</evidence>
<feature type="compositionally biased region" description="Basic and acidic residues" evidence="1">
    <location>
        <begin position="40"/>
        <end position="80"/>
    </location>
</feature>
<organism evidence="2 3">
    <name type="scientific">Prunus dulcis</name>
    <name type="common">Almond</name>
    <name type="synonym">Amygdalus dulcis</name>
    <dbReference type="NCBI Taxonomy" id="3755"/>
    <lineage>
        <taxon>Eukaryota</taxon>
        <taxon>Viridiplantae</taxon>
        <taxon>Streptophyta</taxon>
        <taxon>Embryophyta</taxon>
        <taxon>Tracheophyta</taxon>
        <taxon>Spermatophyta</taxon>
        <taxon>Magnoliopsida</taxon>
        <taxon>eudicotyledons</taxon>
        <taxon>Gunneridae</taxon>
        <taxon>Pentapetalae</taxon>
        <taxon>rosids</taxon>
        <taxon>fabids</taxon>
        <taxon>Rosales</taxon>
        <taxon>Rosaceae</taxon>
        <taxon>Amygdaloideae</taxon>
        <taxon>Amygdaleae</taxon>
        <taxon>Prunus</taxon>
    </lineage>
</organism>
<dbReference type="InParanoid" id="A0A5E4FTA9"/>
<reference evidence="3" key="1">
    <citation type="journal article" date="2020" name="Plant J.">
        <title>Transposons played a major role in the diversification between the closely related almond and peach genomes: results from the almond genome sequence.</title>
        <authorList>
            <person name="Alioto T."/>
            <person name="Alexiou K.G."/>
            <person name="Bardil A."/>
            <person name="Barteri F."/>
            <person name="Castanera R."/>
            <person name="Cruz F."/>
            <person name="Dhingra A."/>
            <person name="Duval H."/>
            <person name="Fernandez I Marti A."/>
            <person name="Frias L."/>
            <person name="Galan B."/>
            <person name="Garcia J.L."/>
            <person name="Howad W."/>
            <person name="Gomez-Garrido J."/>
            <person name="Gut M."/>
            <person name="Julca I."/>
            <person name="Morata J."/>
            <person name="Puigdomenech P."/>
            <person name="Ribeca P."/>
            <person name="Rubio Cabetas M.J."/>
            <person name="Vlasova A."/>
            <person name="Wirthensohn M."/>
            <person name="Garcia-Mas J."/>
            <person name="Gabaldon T."/>
            <person name="Casacuberta J.M."/>
            <person name="Arus P."/>
        </authorList>
    </citation>
    <scope>NUCLEOTIDE SEQUENCE [LARGE SCALE GENOMIC DNA]</scope>
    <source>
        <strain evidence="3">cv. Texas</strain>
    </source>
</reference>
<proteinExistence type="predicted"/>
<gene>
    <name evidence="2" type="ORF">ALMOND_2B023034</name>
</gene>
<dbReference type="Gramene" id="VVA30745">
    <property type="protein sequence ID" value="VVA30745"/>
    <property type="gene ID" value="Prudul26B023034"/>
</dbReference>
<sequence>MVVKPISSKPMEETPKTKKPRSMASATTTPAARAGSKRPGKSDPKDSKRPKKKILDSDQEPDHAGEEMKKAGRDDLKKLF</sequence>
<evidence type="ECO:0000313" key="3">
    <source>
        <dbReference type="Proteomes" id="UP000327085"/>
    </source>
</evidence>
<feature type="region of interest" description="Disordered" evidence="1">
    <location>
        <begin position="1"/>
        <end position="80"/>
    </location>
</feature>
<dbReference type="Proteomes" id="UP000327085">
    <property type="component" value="Chromosome 4"/>
</dbReference>
<protein>
    <submittedName>
        <fullName evidence="2">PREDICTED: mediator-associated 1</fullName>
    </submittedName>
</protein>
<accession>A0A5E4FTA9</accession>
<evidence type="ECO:0000256" key="1">
    <source>
        <dbReference type="SAM" id="MobiDB-lite"/>
    </source>
</evidence>
<name>A0A5E4FTA9_PRUDU</name>
<dbReference type="AlphaFoldDB" id="A0A5E4FTA9"/>